<evidence type="ECO:0000256" key="1">
    <source>
        <dbReference type="ARBA" id="ARBA00004141"/>
    </source>
</evidence>
<proteinExistence type="inferred from homology"/>
<evidence type="ECO:0000256" key="6">
    <source>
        <dbReference type="ARBA" id="ARBA00023136"/>
    </source>
</evidence>
<dbReference type="Proteomes" id="UP000646827">
    <property type="component" value="Unassembled WGS sequence"/>
</dbReference>
<dbReference type="AlphaFoldDB" id="A0A8H7SEZ4"/>
<feature type="compositionally biased region" description="Polar residues" evidence="7">
    <location>
        <begin position="467"/>
        <end position="477"/>
    </location>
</feature>
<comment type="similarity">
    <text evidence="2">Belongs to the major facilitator superfamily. Sugar transporter (TC 2.A.1.1) family.</text>
</comment>
<evidence type="ECO:0000256" key="4">
    <source>
        <dbReference type="ARBA" id="ARBA00022692"/>
    </source>
</evidence>
<dbReference type="InterPro" id="IPR036259">
    <property type="entry name" value="MFS_trans_sf"/>
</dbReference>
<dbReference type="InterPro" id="IPR045263">
    <property type="entry name" value="GLUT"/>
</dbReference>
<dbReference type="Pfam" id="PF00083">
    <property type="entry name" value="Sugar_tr"/>
    <property type="match status" value="1"/>
</dbReference>
<gene>
    <name evidence="10" type="ORF">INT45_002129</name>
</gene>
<feature type="transmembrane region" description="Helical" evidence="8">
    <location>
        <begin position="86"/>
        <end position="108"/>
    </location>
</feature>
<evidence type="ECO:0000313" key="10">
    <source>
        <dbReference type="EMBL" id="KAG2227891.1"/>
    </source>
</evidence>
<dbReference type="PANTHER" id="PTHR23503">
    <property type="entry name" value="SOLUTE CARRIER FAMILY 2"/>
    <property type="match status" value="1"/>
</dbReference>
<dbReference type="PROSITE" id="PS50850">
    <property type="entry name" value="MFS"/>
    <property type="match status" value="1"/>
</dbReference>
<feature type="transmembrane region" description="Helical" evidence="8">
    <location>
        <begin position="12"/>
        <end position="34"/>
    </location>
</feature>
<dbReference type="OrthoDB" id="6612291at2759"/>
<dbReference type="InterPro" id="IPR020846">
    <property type="entry name" value="MFS_dom"/>
</dbReference>
<feature type="transmembrane region" description="Helical" evidence="8">
    <location>
        <begin position="54"/>
        <end position="74"/>
    </location>
</feature>
<feature type="transmembrane region" description="Helical" evidence="8">
    <location>
        <begin position="296"/>
        <end position="319"/>
    </location>
</feature>
<keyword evidence="3" id="KW-0813">Transport</keyword>
<feature type="transmembrane region" description="Helical" evidence="8">
    <location>
        <begin position="143"/>
        <end position="165"/>
    </location>
</feature>
<evidence type="ECO:0000256" key="5">
    <source>
        <dbReference type="ARBA" id="ARBA00022989"/>
    </source>
</evidence>
<dbReference type="InterPro" id="IPR005828">
    <property type="entry name" value="MFS_sugar_transport-like"/>
</dbReference>
<dbReference type="GO" id="GO:0015149">
    <property type="term" value="F:hexose transmembrane transporter activity"/>
    <property type="evidence" value="ECO:0007669"/>
    <property type="project" value="TreeGrafter"/>
</dbReference>
<keyword evidence="11" id="KW-1185">Reference proteome</keyword>
<feature type="region of interest" description="Disordered" evidence="7">
    <location>
        <begin position="447"/>
        <end position="493"/>
    </location>
</feature>
<name>A0A8H7SEZ4_9FUNG</name>
<evidence type="ECO:0000256" key="8">
    <source>
        <dbReference type="SAM" id="Phobius"/>
    </source>
</evidence>
<keyword evidence="4 8" id="KW-0812">Transmembrane</keyword>
<accession>A0A8H7SEZ4</accession>
<keyword evidence="6 8" id="KW-0472">Membrane</keyword>
<comment type="subcellular location">
    <subcellularLocation>
        <location evidence="1">Membrane</location>
        <topology evidence="1">Multi-pass membrane protein</topology>
    </subcellularLocation>
</comment>
<feature type="transmembrane region" description="Helical" evidence="8">
    <location>
        <begin position="171"/>
        <end position="194"/>
    </location>
</feature>
<feature type="compositionally biased region" description="Basic and acidic residues" evidence="7">
    <location>
        <begin position="478"/>
        <end position="493"/>
    </location>
</feature>
<protein>
    <recommendedName>
        <fullName evidence="9">Major facilitator superfamily (MFS) profile domain-containing protein</fullName>
    </recommendedName>
</protein>
<dbReference type="GO" id="GO:0016020">
    <property type="term" value="C:membrane"/>
    <property type="evidence" value="ECO:0007669"/>
    <property type="project" value="UniProtKB-SubCell"/>
</dbReference>
<feature type="transmembrane region" description="Helical" evidence="8">
    <location>
        <begin position="418"/>
        <end position="440"/>
    </location>
</feature>
<feature type="compositionally biased region" description="Basic and acidic residues" evidence="7">
    <location>
        <begin position="447"/>
        <end position="465"/>
    </location>
</feature>
<dbReference type="InterPro" id="IPR003663">
    <property type="entry name" value="Sugar/inositol_transpt"/>
</dbReference>
<evidence type="ECO:0000259" key="9">
    <source>
        <dbReference type="PROSITE" id="PS50850"/>
    </source>
</evidence>
<comment type="caution">
    <text evidence="10">The sequence shown here is derived from an EMBL/GenBank/DDBJ whole genome shotgun (WGS) entry which is preliminary data.</text>
</comment>
<dbReference type="EMBL" id="JAEPRB010000004">
    <property type="protein sequence ID" value="KAG2227891.1"/>
    <property type="molecule type" value="Genomic_DNA"/>
</dbReference>
<feature type="domain" description="Major facilitator superfamily (MFS) profile" evidence="9">
    <location>
        <begin position="17"/>
        <end position="444"/>
    </location>
</feature>
<feature type="transmembrane region" description="Helical" evidence="8">
    <location>
        <begin position="385"/>
        <end position="406"/>
    </location>
</feature>
<dbReference type="PRINTS" id="PR00171">
    <property type="entry name" value="SUGRTRNSPORT"/>
</dbReference>
<evidence type="ECO:0000313" key="11">
    <source>
        <dbReference type="Proteomes" id="UP000646827"/>
    </source>
</evidence>
<organism evidence="10 11">
    <name type="scientific">Circinella minor</name>
    <dbReference type="NCBI Taxonomy" id="1195481"/>
    <lineage>
        <taxon>Eukaryota</taxon>
        <taxon>Fungi</taxon>
        <taxon>Fungi incertae sedis</taxon>
        <taxon>Mucoromycota</taxon>
        <taxon>Mucoromycotina</taxon>
        <taxon>Mucoromycetes</taxon>
        <taxon>Mucorales</taxon>
        <taxon>Lichtheimiaceae</taxon>
        <taxon>Circinella</taxon>
    </lineage>
</organism>
<feature type="transmembrane region" description="Helical" evidence="8">
    <location>
        <begin position="326"/>
        <end position="348"/>
    </location>
</feature>
<feature type="transmembrane region" description="Helical" evidence="8">
    <location>
        <begin position="259"/>
        <end position="284"/>
    </location>
</feature>
<feature type="transmembrane region" description="Helical" evidence="8">
    <location>
        <begin position="114"/>
        <end position="131"/>
    </location>
</feature>
<dbReference type="Gene3D" id="1.20.1250.20">
    <property type="entry name" value="MFS general substrate transporter like domains"/>
    <property type="match status" value="1"/>
</dbReference>
<dbReference type="InterPro" id="IPR005829">
    <property type="entry name" value="Sugar_transporter_CS"/>
</dbReference>
<evidence type="ECO:0000256" key="7">
    <source>
        <dbReference type="SAM" id="MobiDB-lite"/>
    </source>
</evidence>
<feature type="transmembrane region" description="Helical" evidence="8">
    <location>
        <begin position="354"/>
        <end position="378"/>
    </location>
</feature>
<evidence type="ECO:0000256" key="3">
    <source>
        <dbReference type="ARBA" id="ARBA00022448"/>
    </source>
</evidence>
<sequence>MSKRSDELGFPLYMTSCALIAAIGGFNVGWHISVPNMPQTTIMSCEDIDLDKDYGGYTVGAYALGGLAGSFSTMYMNVWLPRRINIMISCAWFIFGGILSACAVNIGMYAVGRALVGFGAGMAGSSIAIYISEVSTKKSRGALGSVFEFFLNLGILLTQVCGRYMKAVPIWRFLWGIPTILAAINLALMFFYCVESPRRLCADGKIEEARHALQKLRGDADISDEFENLLAARQREKDSNVKKMNIIDVITLKDRHVSWMVFIVVVIQAYNQVGGIGPLSVYAVGFLQSVLHDVELAQNVSLANATGKLVATFICVIWLHKVGRKMFMMLSTMGMTISCIFIVIGAVLGEGLGPLVICGAILFTFTYALGCGTIPWIIAPELVPLSALAPGSALGCISNWLFNFLINTLWPQQSANLGSYSFTVFAAINFIGFLFCFFCMPETTGKDLDQKTESKPKLTDEELHKTAGSSNGSTGSFNDEHKFENIQHIEEAK</sequence>
<reference evidence="10 11" key="1">
    <citation type="submission" date="2020-12" db="EMBL/GenBank/DDBJ databases">
        <title>Metabolic potential, ecology and presence of endohyphal bacteria is reflected in genomic diversity of Mucoromycotina.</title>
        <authorList>
            <person name="Muszewska A."/>
            <person name="Okrasinska A."/>
            <person name="Steczkiewicz K."/>
            <person name="Drgas O."/>
            <person name="Orlowska M."/>
            <person name="Perlinska-Lenart U."/>
            <person name="Aleksandrzak-Piekarczyk T."/>
            <person name="Szatraj K."/>
            <person name="Zielenkiewicz U."/>
            <person name="Pilsyk S."/>
            <person name="Malc E."/>
            <person name="Mieczkowski P."/>
            <person name="Kruszewska J.S."/>
            <person name="Biernat P."/>
            <person name="Pawlowska J."/>
        </authorList>
    </citation>
    <scope>NUCLEOTIDE SEQUENCE [LARGE SCALE GENOMIC DNA]</scope>
    <source>
        <strain evidence="10 11">CBS 142.35</strain>
    </source>
</reference>
<dbReference type="SUPFAM" id="SSF103473">
    <property type="entry name" value="MFS general substrate transporter"/>
    <property type="match status" value="1"/>
</dbReference>
<dbReference type="PROSITE" id="PS00217">
    <property type="entry name" value="SUGAR_TRANSPORT_2"/>
    <property type="match status" value="1"/>
</dbReference>
<keyword evidence="5 8" id="KW-1133">Transmembrane helix</keyword>
<evidence type="ECO:0000256" key="2">
    <source>
        <dbReference type="ARBA" id="ARBA00010992"/>
    </source>
</evidence>
<dbReference type="PANTHER" id="PTHR23503:SF8">
    <property type="entry name" value="FACILITATED GLUCOSE TRANSPORTER PROTEIN 1"/>
    <property type="match status" value="1"/>
</dbReference>